<dbReference type="GO" id="GO:0005829">
    <property type="term" value="C:cytosol"/>
    <property type="evidence" value="ECO:0007669"/>
    <property type="project" value="TreeGrafter"/>
</dbReference>
<evidence type="ECO:0000313" key="5">
    <source>
        <dbReference type="EMBL" id="RLQ21187.1"/>
    </source>
</evidence>
<dbReference type="SMART" id="SM00738">
    <property type="entry name" value="NGN"/>
    <property type="match status" value="1"/>
</dbReference>
<evidence type="ECO:0000313" key="6">
    <source>
        <dbReference type="Proteomes" id="UP000265509"/>
    </source>
</evidence>
<dbReference type="SUPFAM" id="SSF50104">
    <property type="entry name" value="Translation proteins SH3-like domain"/>
    <property type="match status" value="1"/>
</dbReference>
<protein>
    <submittedName>
        <fullName evidence="5">Transcriptional activator RfaH</fullName>
    </submittedName>
</protein>
<dbReference type="RefSeq" id="WP_117955788.1">
    <property type="nucleotide sequence ID" value="NZ_QRAN01000015.1"/>
</dbReference>
<proteinExistence type="predicted"/>
<evidence type="ECO:0000259" key="4">
    <source>
        <dbReference type="SMART" id="SM00738"/>
    </source>
</evidence>
<dbReference type="OrthoDB" id="9790639at2"/>
<keyword evidence="2" id="KW-0805">Transcription regulation</keyword>
<keyword evidence="3" id="KW-0804">Transcription</keyword>
<evidence type="ECO:0000256" key="3">
    <source>
        <dbReference type="ARBA" id="ARBA00023163"/>
    </source>
</evidence>
<dbReference type="CDD" id="cd09892">
    <property type="entry name" value="NGN_SP_RfaH"/>
    <property type="match status" value="1"/>
</dbReference>
<dbReference type="GO" id="GO:0031564">
    <property type="term" value="P:transcription antitermination"/>
    <property type="evidence" value="ECO:0007669"/>
    <property type="project" value="UniProtKB-KW"/>
</dbReference>
<dbReference type="InterPro" id="IPR043425">
    <property type="entry name" value="NusG-like"/>
</dbReference>
<dbReference type="CDD" id="cd06091">
    <property type="entry name" value="KOW_NusG"/>
    <property type="match status" value="1"/>
</dbReference>
<gene>
    <name evidence="5" type="ORF">DWB85_13990</name>
</gene>
<organism evidence="5 6">
    <name type="scientific">Seongchinamella sediminis</name>
    <dbReference type="NCBI Taxonomy" id="2283635"/>
    <lineage>
        <taxon>Bacteria</taxon>
        <taxon>Pseudomonadati</taxon>
        <taxon>Pseudomonadota</taxon>
        <taxon>Gammaproteobacteria</taxon>
        <taxon>Cellvibrionales</taxon>
        <taxon>Halieaceae</taxon>
        <taxon>Seongchinamella</taxon>
    </lineage>
</organism>
<accession>A0A3L7DUC5</accession>
<sequence>MDHFKTNPAALIWLAVHTKPRQEAMAAANLQRQGFEVFLPELRQRKRRQNRWQWFNGPLFPRYLFLAVTLGEQDIARVRSTLGVVNLVQFGAKLAEVDPGIIDFLQAQQQGDHATAELDGAAYRPGDRVPVLEGPFAGLDGIYQMKKDSDRVELLLSLMGRKLPVVLQLDQLGSAH</sequence>
<dbReference type="EMBL" id="QRAN01000015">
    <property type="protein sequence ID" value="RLQ21187.1"/>
    <property type="molecule type" value="Genomic_DNA"/>
</dbReference>
<comment type="caution">
    <text evidence="5">The sequence shown here is derived from an EMBL/GenBank/DDBJ whole genome shotgun (WGS) entry which is preliminary data.</text>
</comment>
<dbReference type="PANTHER" id="PTHR30265:SF7">
    <property type="entry name" value="TRANSCRIPTION ANTITERMINATION PROTEIN RFAH"/>
    <property type="match status" value="1"/>
</dbReference>
<dbReference type="GO" id="GO:0006354">
    <property type="term" value="P:DNA-templated transcription elongation"/>
    <property type="evidence" value="ECO:0007669"/>
    <property type="project" value="InterPro"/>
</dbReference>
<evidence type="ECO:0000256" key="1">
    <source>
        <dbReference type="ARBA" id="ARBA00022814"/>
    </source>
</evidence>
<dbReference type="InterPro" id="IPR008991">
    <property type="entry name" value="Translation_prot_SH3-like_sf"/>
</dbReference>
<reference evidence="5 6" key="1">
    <citation type="submission" date="2018-07" db="EMBL/GenBank/DDBJ databases">
        <title>Halioglobus sp. genome submission.</title>
        <authorList>
            <person name="Ye M.-Q."/>
            <person name="Du Z.-J."/>
        </authorList>
    </citation>
    <scope>NUCLEOTIDE SEQUENCE [LARGE SCALE GENOMIC DNA]</scope>
    <source>
        <strain evidence="5 6">U0301</strain>
    </source>
</reference>
<keyword evidence="6" id="KW-1185">Reference proteome</keyword>
<dbReference type="SUPFAM" id="SSF82679">
    <property type="entry name" value="N-utilization substance G protein NusG, N-terminal domain"/>
    <property type="match status" value="1"/>
</dbReference>
<dbReference type="InterPro" id="IPR036735">
    <property type="entry name" value="NGN_dom_sf"/>
</dbReference>
<dbReference type="Pfam" id="PF02357">
    <property type="entry name" value="NusG"/>
    <property type="match status" value="1"/>
</dbReference>
<evidence type="ECO:0000256" key="2">
    <source>
        <dbReference type="ARBA" id="ARBA00023015"/>
    </source>
</evidence>
<keyword evidence="1" id="KW-0889">Transcription antitermination</keyword>
<dbReference type="Gene3D" id="3.30.70.940">
    <property type="entry name" value="NusG, N-terminal domain"/>
    <property type="match status" value="1"/>
</dbReference>
<feature type="domain" description="NusG-like N-terminal" evidence="4">
    <location>
        <begin position="13"/>
        <end position="109"/>
    </location>
</feature>
<dbReference type="PANTHER" id="PTHR30265">
    <property type="entry name" value="RHO-INTERACTING TRANSCRIPTION TERMINATION FACTOR NUSG"/>
    <property type="match status" value="1"/>
</dbReference>
<dbReference type="Proteomes" id="UP000265509">
    <property type="component" value="Unassembled WGS sequence"/>
</dbReference>
<name>A0A3L7DUC5_9GAMM</name>
<dbReference type="InterPro" id="IPR006645">
    <property type="entry name" value="NGN-like_dom"/>
</dbReference>
<dbReference type="AlphaFoldDB" id="A0A3L7DUC5"/>